<dbReference type="EMBL" id="BSYI01000003">
    <property type="protein sequence ID" value="GMG81448.1"/>
    <property type="molecule type" value="Genomic_DNA"/>
</dbReference>
<dbReference type="InterPro" id="IPR036249">
    <property type="entry name" value="Thioredoxin-like_sf"/>
</dbReference>
<dbReference type="InterPro" id="IPR013766">
    <property type="entry name" value="Thioredoxin_domain"/>
</dbReference>
<comment type="caution">
    <text evidence="2">The sequence shown here is derived from an EMBL/GenBank/DDBJ whole genome shotgun (WGS) entry which is preliminary data.</text>
</comment>
<reference evidence="2 3" key="1">
    <citation type="submission" date="2023-04" db="EMBL/GenBank/DDBJ databases">
        <title>Marinoamorphus aggregata gen. nov., sp. Nov., isolate from tissue of brittle star Ophioplocus japonicus.</title>
        <authorList>
            <person name="Kawano K."/>
            <person name="Sawayama S."/>
            <person name="Nakagawa S."/>
        </authorList>
    </citation>
    <scope>NUCLEOTIDE SEQUENCE [LARGE SCALE GENOMIC DNA]</scope>
    <source>
        <strain evidence="2 3">NKW23</strain>
    </source>
</reference>
<dbReference type="Proteomes" id="UP001239909">
    <property type="component" value="Unassembled WGS sequence"/>
</dbReference>
<dbReference type="InterPro" id="IPR000866">
    <property type="entry name" value="AhpC/TSA"/>
</dbReference>
<dbReference type="RefSeq" id="WP_285670102.1">
    <property type="nucleotide sequence ID" value="NZ_BSYI01000003.1"/>
</dbReference>
<evidence type="ECO:0000313" key="3">
    <source>
        <dbReference type="Proteomes" id="UP001239909"/>
    </source>
</evidence>
<accession>A0ABQ6LJQ9</accession>
<organism evidence="2 3">
    <name type="scientific">Paralimibaculum aggregatum</name>
    <dbReference type="NCBI Taxonomy" id="3036245"/>
    <lineage>
        <taxon>Bacteria</taxon>
        <taxon>Pseudomonadati</taxon>
        <taxon>Pseudomonadota</taxon>
        <taxon>Alphaproteobacteria</taxon>
        <taxon>Rhodobacterales</taxon>
        <taxon>Paracoccaceae</taxon>
        <taxon>Paralimibaculum</taxon>
    </lineage>
</organism>
<name>A0ABQ6LJQ9_9RHOB</name>
<evidence type="ECO:0000259" key="1">
    <source>
        <dbReference type="PROSITE" id="PS51352"/>
    </source>
</evidence>
<protein>
    <submittedName>
        <fullName evidence="2">Peroxiredoxin-like family protein</fullName>
    </submittedName>
</protein>
<dbReference type="Gene3D" id="3.40.30.10">
    <property type="entry name" value="Glutaredoxin"/>
    <property type="match status" value="1"/>
</dbReference>
<keyword evidence="3" id="KW-1185">Reference proteome</keyword>
<sequence length="175" mass="19147">MLMPNQPAPALSVPLLQGGTWTLAERRPERFTIVVFYRGKHCPICRDYLQSIEAQIDDIAAAGINILAVSMDSAERARTAAEDWGISRLPLGFDMSEATAREWGLYISSQRPGSQEPARFSEPGTMVIRPDGTMFFMAVQSAPFTRPAIDALLRGLDFAARNDYPARGDLTAAAA</sequence>
<dbReference type="SUPFAM" id="SSF52833">
    <property type="entry name" value="Thioredoxin-like"/>
    <property type="match status" value="1"/>
</dbReference>
<dbReference type="Pfam" id="PF00578">
    <property type="entry name" value="AhpC-TSA"/>
    <property type="match status" value="1"/>
</dbReference>
<gene>
    <name evidence="2" type="ORF">LNKW23_06610</name>
</gene>
<evidence type="ECO:0000313" key="2">
    <source>
        <dbReference type="EMBL" id="GMG81448.1"/>
    </source>
</evidence>
<proteinExistence type="predicted"/>
<dbReference type="PROSITE" id="PS51352">
    <property type="entry name" value="THIOREDOXIN_2"/>
    <property type="match status" value="1"/>
</dbReference>
<feature type="domain" description="Thioredoxin" evidence="1">
    <location>
        <begin position="2"/>
        <end position="161"/>
    </location>
</feature>
<dbReference type="CDD" id="cd02970">
    <property type="entry name" value="PRX_like2"/>
    <property type="match status" value="1"/>
</dbReference>